<proteinExistence type="inferred from homology"/>
<evidence type="ECO:0000256" key="6">
    <source>
        <dbReference type="SAM" id="SignalP"/>
    </source>
</evidence>
<dbReference type="EMBL" id="RPEM01000015">
    <property type="protein sequence ID" value="TGD41741.1"/>
    <property type="molecule type" value="Genomic_DNA"/>
</dbReference>
<keyword evidence="5" id="KW-0574">Periplasm</keyword>
<name>A0ABY2KKR3_9RHOB</name>
<reference evidence="7 8" key="1">
    <citation type="submission" date="2018-11" db="EMBL/GenBank/DDBJ databases">
        <title>Tabrizicola sp. isolated from sediment of alpine lake.</title>
        <authorList>
            <person name="Liu Z."/>
        </authorList>
    </citation>
    <scope>NUCLEOTIDE SEQUENCE [LARGE SCALE GENOMIC DNA]</scope>
    <source>
        <strain evidence="7 8">DRYC-M-16</strain>
    </source>
</reference>
<feature type="chain" id="PRO_5046367449" evidence="6">
    <location>
        <begin position="27"/>
        <end position="342"/>
    </location>
</feature>
<evidence type="ECO:0000256" key="1">
    <source>
        <dbReference type="ARBA" id="ARBA00004418"/>
    </source>
</evidence>
<gene>
    <name evidence="7" type="ORF">EEB11_17095</name>
</gene>
<comment type="caution">
    <text evidence="7">The sequence shown here is derived from an EMBL/GenBank/DDBJ whole genome shotgun (WGS) entry which is preliminary data.</text>
</comment>
<evidence type="ECO:0000256" key="2">
    <source>
        <dbReference type="ARBA" id="ARBA00009023"/>
    </source>
</evidence>
<keyword evidence="8" id="KW-1185">Reference proteome</keyword>
<feature type="signal peptide" evidence="6">
    <location>
        <begin position="1"/>
        <end position="26"/>
    </location>
</feature>
<evidence type="ECO:0000256" key="5">
    <source>
        <dbReference type="ARBA" id="ARBA00022764"/>
    </source>
</evidence>
<evidence type="ECO:0000256" key="3">
    <source>
        <dbReference type="ARBA" id="ARBA00022448"/>
    </source>
</evidence>
<dbReference type="Pfam" id="PF03480">
    <property type="entry name" value="DctP"/>
    <property type="match status" value="1"/>
</dbReference>
<comment type="similarity">
    <text evidence="2">Belongs to the bacterial solute-binding protein 7 family.</text>
</comment>
<evidence type="ECO:0000256" key="4">
    <source>
        <dbReference type="ARBA" id="ARBA00022729"/>
    </source>
</evidence>
<sequence>MKFTTLLNRTGAALAISVAMATTALAQIQMTYAHSENPSATIAAEAFKTLVEGRSGGELSVNLVFHGALGDDRDVVDQLTLGELEMYVPGIHGLNAIAPNFQLFDAPYLFTNRREFYALMTDPEFVSYVRTHLLEKSNNQIRFMGAAENSLRNLYSKAGPIRLPSDLGTTKLRVSPGPLNIALWEGLGIGSVVGLSGSERNQALQTGIIDAVEGSLSGAAGAGHLDILNNISMTGHSYSYMGYILNNAFYEGLSPELQSVLDEAIYLSIIIQNGAAITEEQEALKLAQANGNTVTVLTDEELAQWQALAFPIGQQFIAQELDADFAEAAFAALERIRASYAK</sequence>
<keyword evidence="4 6" id="KW-0732">Signal</keyword>
<dbReference type="InterPro" id="IPR038404">
    <property type="entry name" value="TRAP_DctP_sf"/>
</dbReference>
<dbReference type="PANTHER" id="PTHR33376">
    <property type="match status" value="1"/>
</dbReference>
<dbReference type="InterPro" id="IPR018389">
    <property type="entry name" value="DctP_fam"/>
</dbReference>
<comment type="subcellular location">
    <subcellularLocation>
        <location evidence="1">Periplasm</location>
    </subcellularLocation>
</comment>
<dbReference type="RefSeq" id="WP_135433414.1">
    <property type="nucleotide sequence ID" value="NZ_RPEM01000015.1"/>
</dbReference>
<organism evidence="7 8">
    <name type="scientific">Pseudotabrizicola sediminis</name>
    <dbReference type="NCBI Taxonomy" id="2486418"/>
    <lineage>
        <taxon>Bacteria</taxon>
        <taxon>Pseudomonadati</taxon>
        <taxon>Pseudomonadota</taxon>
        <taxon>Alphaproteobacteria</taxon>
        <taxon>Rhodobacterales</taxon>
        <taxon>Paracoccaceae</taxon>
        <taxon>Pseudotabrizicola</taxon>
    </lineage>
</organism>
<dbReference type="Gene3D" id="3.40.190.170">
    <property type="entry name" value="Bacterial extracellular solute-binding protein, family 7"/>
    <property type="match status" value="1"/>
</dbReference>
<dbReference type="Proteomes" id="UP000297741">
    <property type="component" value="Unassembled WGS sequence"/>
</dbReference>
<evidence type="ECO:0000313" key="8">
    <source>
        <dbReference type="Proteomes" id="UP000297741"/>
    </source>
</evidence>
<protein>
    <submittedName>
        <fullName evidence="7">TRAP transporter substrate-binding protein</fullName>
    </submittedName>
</protein>
<dbReference type="CDD" id="cd13603">
    <property type="entry name" value="PBP2_TRAP_Siap_TeaA_like"/>
    <property type="match status" value="1"/>
</dbReference>
<keyword evidence="3" id="KW-0813">Transport</keyword>
<dbReference type="NCBIfam" id="NF037995">
    <property type="entry name" value="TRAP_S1"/>
    <property type="match status" value="1"/>
</dbReference>
<evidence type="ECO:0000313" key="7">
    <source>
        <dbReference type="EMBL" id="TGD41741.1"/>
    </source>
</evidence>
<accession>A0ABY2KKR3</accession>
<dbReference type="PANTHER" id="PTHR33376:SF7">
    <property type="entry name" value="C4-DICARBOXYLATE-BINDING PROTEIN DCTB"/>
    <property type="match status" value="1"/>
</dbReference>